<dbReference type="InterPro" id="IPR012292">
    <property type="entry name" value="Globin/Proto"/>
</dbReference>
<dbReference type="PIRSF" id="PIRSF002030">
    <property type="entry name" value="Globin_Protozoa/Cyanobacteria"/>
    <property type="match status" value="1"/>
</dbReference>
<dbReference type="InterPro" id="IPR001486">
    <property type="entry name" value="Hemoglobin_trunc"/>
</dbReference>
<dbReference type="PROSITE" id="PS01213">
    <property type="entry name" value="GLOBIN_FAM_2"/>
    <property type="match status" value="1"/>
</dbReference>
<evidence type="ECO:0000256" key="5">
    <source>
        <dbReference type="ARBA" id="ARBA00022723"/>
    </source>
</evidence>
<comment type="cofactor">
    <cofactor evidence="8">
        <name>heme</name>
        <dbReference type="ChEBI" id="CHEBI:30413"/>
    </cofactor>
    <text evidence="8">Binds 1 heme group per subunit.</text>
</comment>
<reference evidence="10 12" key="2">
    <citation type="journal article" date="2021" name="AMB Express">
        <title>Isolation and characterisation of Methylocystis spp. for poly-3-hydroxybutyrate production using waste methane feedstocks.</title>
        <authorList>
            <person name="Rumah B.L."/>
            <person name="Stead C.E."/>
            <person name="Claxton Stevens B.H."/>
            <person name="Minton N.P."/>
            <person name="Grosse-Honebrink A."/>
            <person name="Zhang Y."/>
        </authorList>
    </citation>
    <scope>NUCLEOTIDE SEQUENCE [LARGE SCALE GENOMIC DNA]</scope>
    <source>
        <strain evidence="10 12">BRCS1</strain>
        <plasmid evidence="10 12">unnamed2</plasmid>
    </source>
</reference>
<accession>A0A3G8MB46</accession>
<dbReference type="GO" id="GO:0005344">
    <property type="term" value="F:oxygen carrier activity"/>
    <property type="evidence" value="ECO:0007669"/>
    <property type="project" value="UniProtKB-UniRule"/>
</dbReference>
<evidence type="ECO:0000313" key="10">
    <source>
        <dbReference type="EMBL" id="QGM95929.1"/>
    </source>
</evidence>
<keyword evidence="6 7" id="KW-0408">Iron</keyword>
<keyword evidence="9" id="KW-0614">Plasmid</keyword>
<reference evidence="9 11" key="1">
    <citation type="submission" date="2018-11" db="EMBL/GenBank/DDBJ databases">
        <title>Genome squencing of methanotrophic bacteria isolated from alkaline groundwater in Korea.</title>
        <authorList>
            <person name="Nguyen L.N."/>
        </authorList>
    </citation>
    <scope>NUCLEOTIDE SEQUENCE [LARGE SCALE GENOMIC DNA]</scope>
    <source>
        <strain evidence="9 11">GW6</strain>
        <plasmid evidence="11">pgw6_2</plasmid>
        <plasmid evidence="9">pGW6_2</plasmid>
    </source>
</reference>
<evidence type="ECO:0000313" key="9">
    <source>
        <dbReference type="EMBL" id="AZG79046.1"/>
    </source>
</evidence>
<dbReference type="InterPro" id="IPR009050">
    <property type="entry name" value="Globin-like_sf"/>
</dbReference>
<dbReference type="InterPro" id="IPR019795">
    <property type="entry name" value="Globin_bac-like_CS"/>
</dbReference>
<evidence type="ECO:0000313" key="12">
    <source>
        <dbReference type="Proteomes" id="UP000424673"/>
    </source>
</evidence>
<dbReference type="Pfam" id="PF01152">
    <property type="entry name" value="Bac_globin"/>
    <property type="match status" value="1"/>
</dbReference>
<dbReference type="InterPro" id="IPR016339">
    <property type="entry name" value="Hemoglobin_trunc_I"/>
</dbReference>
<evidence type="ECO:0000256" key="7">
    <source>
        <dbReference type="PIRNR" id="PIRNR002030"/>
    </source>
</evidence>
<dbReference type="EMBL" id="CP034088">
    <property type="protein sequence ID" value="AZG79046.1"/>
    <property type="molecule type" value="Genomic_DNA"/>
</dbReference>
<dbReference type="KEGG" id="mros:EHO51_19750"/>
<keyword evidence="5 7" id="KW-0479">Metal-binding</keyword>
<evidence type="ECO:0000256" key="6">
    <source>
        <dbReference type="ARBA" id="ARBA00023004"/>
    </source>
</evidence>
<geneLocation type="plasmid" evidence="9">
    <name>pGW6_2</name>
</geneLocation>
<evidence type="ECO:0000256" key="3">
    <source>
        <dbReference type="ARBA" id="ARBA00022617"/>
    </source>
</evidence>
<dbReference type="Proteomes" id="UP000424673">
    <property type="component" value="Plasmid unnamed2"/>
</dbReference>
<dbReference type="GO" id="GO:0046872">
    <property type="term" value="F:metal ion binding"/>
    <property type="evidence" value="ECO:0007669"/>
    <property type="project" value="UniProtKB-UniRule"/>
</dbReference>
<geneLocation type="plasmid" evidence="11">
    <name>pgw6_2</name>
</geneLocation>
<dbReference type="GO" id="GO:0020037">
    <property type="term" value="F:heme binding"/>
    <property type="evidence" value="ECO:0007669"/>
    <property type="project" value="InterPro"/>
</dbReference>
<dbReference type="CDD" id="cd00454">
    <property type="entry name" value="TrHb1_N"/>
    <property type="match status" value="1"/>
</dbReference>
<name>A0A3G8MB46_9HYPH</name>
<protein>
    <recommendedName>
        <fullName evidence="7">Group 1 truncated hemoglobin</fullName>
    </recommendedName>
</protein>
<geneLocation type="plasmid" evidence="10 12">
    <name>unnamed2</name>
</geneLocation>
<evidence type="ECO:0000256" key="1">
    <source>
        <dbReference type="ARBA" id="ARBA00009660"/>
    </source>
</evidence>
<gene>
    <name evidence="9" type="ORF">EHO51_19750</name>
    <name evidence="10" type="ORF">F7D13_17765</name>
</gene>
<dbReference type="SUPFAM" id="SSF46458">
    <property type="entry name" value="Globin-like"/>
    <property type="match status" value="1"/>
</dbReference>
<organism evidence="9 11">
    <name type="scientific">Methylocystis rosea</name>
    <dbReference type="NCBI Taxonomy" id="173366"/>
    <lineage>
        <taxon>Bacteria</taxon>
        <taxon>Pseudomonadati</taxon>
        <taxon>Pseudomonadota</taxon>
        <taxon>Alphaproteobacteria</taxon>
        <taxon>Hyphomicrobiales</taxon>
        <taxon>Methylocystaceae</taxon>
        <taxon>Methylocystis</taxon>
    </lineage>
</organism>
<keyword evidence="3 7" id="KW-0349">Heme</keyword>
<dbReference type="Proteomes" id="UP000273982">
    <property type="component" value="Plasmid pGW6_2"/>
</dbReference>
<keyword evidence="12" id="KW-1185">Reference proteome</keyword>
<evidence type="ECO:0000256" key="8">
    <source>
        <dbReference type="PIRSR" id="PIRSR002030-1"/>
    </source>
</evidence>
<dbReference type="GO" id="GO:0019825">
    <property type="term" value="F:oxygen binding"/>
    <property type="evidence" value="ECO:0007669"/>
    <property type="project" value="InterPro"/>
</dbReference>
<comment type="similarity">
    <text evidence="1 7">Belongs to the truncated hemoglobin family. Group I subfamily.</text>
</comment>
<evidence type="ECO:0000256" key="4">
    <source>
        <dbReference type="ARBA" id="ARBA00022621"/>
    </source>
</evidence>
<dbReference type="AlphaFoldDB" id="A0A3G8MB46"/>
<keyword evidence="4 7" id="KW-0561">Oxygen transport</keyword>
<sequence length="121" mass="13398">MSNLYERLGGENAVNAAVELFYRKVLADGRIAQFFDGVDIDQQIAKQKSFLTMAFGGPNNYTGADMRNAHKRLVAKGLNDSHVDAVIENLNYTLRDLGVPEKEVKEVAAIANSVRDDVLNR</sequence>
<evidence type="ECO:0000256" key="2">
    <source>
        <dbReference type="ARBA" id="ARBA00022448"/>
    </source>
</evidence>
<keyword evidence="2 7" id="KW-0813">Transport</keyword>
<feature type="binding site" description="proximal binding residue" evidence="8">
    <location>
        <position position="70"/>
    </location>
    <ligand>
        <name>heme</name>
        <dbReference type="ChEBI" id="CHEBI:30413"/>
    </ligand>
    <ligandPart>
        <name>Fe</name>
        <dbReference type="ChEBI" id="CHEBI:18248"/>
    </ligandPart>
</feature>
<dbReference type="Gene3D" id="1.10.490.10">
    <property type="entry name" value="Globins"/>
    <property type="match status" value="1"/>
</dbReference>
<evidence type="ECO:0000313" key="11">
    <source>
        <dbReference type="Proteomes" id="UP000273982"/>
    </source>
</evidence>
<proteinExistence type="inferred from homology"/>
<dbReference type="RefSeq" id="WP_124740550.1">
    <property type="nucleotide sequence ID" value="NZ_CP034088.1"/>
</dbReference>
<dbReference type="EMBL" id="CP044330">
    <property type="protein sequence ID" value="QGM95929.1"/>
    <property type="molecule type" value="Genomic_DNA"/>
</dbReference>